<dbReference type="Gene3D" id="1.10.10.10">
    <property type="entry name" value="Winged helix-like DNA-binding domain superfamily/Winged helix DNA-binding domain"/>
    <property type="match status" value="1"/>
</dbReference>
<evidence type="ECO:0000313" key="6">
    <source>
        <dbReference type="EMBL" id="SAL35809.1"/>
    </source>
</evidence>
<dbReference type="Proteomes" id="UP000054770">
    <property type="component" value="Unassembled WGS sequence"/>
</dbReference>
<dbReference type="PANTHER" id="PTHR30126">
    <property type="entry name" value="HTH-TYPE TRANSCRIPTIONAL REGULATOR"/>
    <property type="match status" value="1"/>
</dbReference>
<dbReference type="GO" id="GO:0003700">
    <property type="term" value="F:DNA-binding transcription factor activity"/>
    <property type="evidence" value="ECO:0007669"/>
    <property type="project" value="InterPro"/>
</dbReference>
<dbReference type="SUPFAM" id="SSF46785">
    <property type="entry name" value="Winged helix' DNA-binding domain"/>
    <property type="match status" value="1"/>
</dbReference>
<evidence type="ECO:0000313" key="7">
    <source>
        <dbReference type="Proteomes" id="UP000054770"/>
    </source>
</evidence>
<dbReference type="EMBL" id="FCON02000012">
    <property type="protein sequence ID" value="SAL35809.1"/>
    <property type="molecule type" value="Genomic_DNA"/>
</dbReference>
<dbReference type="FunFam" id="1.10.10.10:FF:000001">
    <property type="entry name" value="LysR family transcriptional regulator"/>
    <property type="match status" value="1"/>
</dbReference>
<evidence type="ECO:0000256" key="3">
    <source>
        <dbReference type="ARBA" id="ARBA00023125"/>
    </source>
</evidence>
<protein>
    <submittedName>
        <fullName evidence="6">LysR family transcriptional regulator</fullName>
    </submittedName>
</protein>
<dbReference type="InterPro" id="IPR005119">
    <property type="entry name" value="LysR_subst-bd"/>
</dbReference>
<evidence type="ECO:0000256" key="2">
    <source>
        <dbReference type="ARBA" id="ARBA00023015"/>
    </source>
</evidence>
<dbReference type="OrthoDB" id="464481at2"/>
<dbReference type="Pfam" id="PF03466">
    <property type="entry name" value="LysR_substrate"/>
    <property type="match status" value="1"/>
</dbReference>
<evidence type="ECO:0000256" key="1">
    <source>
        <dbReference type="ARBA" id="ARBA00009437"/>
    </source>
</evidence>
<dbReference type="PROSITE" id="PS50931">
    <property type="entry name" value="HTH_LYSR"/>
    <property type="match status" value="1"/>
</dbReference>
<dbReference type="PANTHER" id="PTHR30126:SF40">
    <property type="entry name" value="HTH-TYPE TRANSCRIPTIONAL REGULATOR GLTR"/>
    <property type="match status" value="1"/>
</dbReference>
<dbReference type="AlphaFoldDB" id="A0A158GW35"/>
<dbReference type="SUPFAM" id="SSF53850">
    <property type="entry name" value="Periplasmic binding protein-like II"/>
    <property type="match status" value="1"/>
</dbReference>
<dbReference type="GO" id="GO:0000976">
    <property type="term" value="F:transcription cis-regulatory region binding"/>
    <property type="evidence" value="ECO:0007669"/>
    <property type="project" value="TreeGrafter"/>
</dbReference>
<organism evidence="6 7">
    <name type="scientific">Caballeronia choica</name>
    <dbReference type="NCBI Taxonomy" id="326476"/>
    <lineage>
        <taxon>Bacteria</taxon>
        <taxon>Pseudomonadati</taxon>
        <taxon>Pseudomonadota</taxon>
        <taxon>Betaproteobacteria</taxon>
        <taxon>Burkholderiales</taxon>
        <taxon>Burkholderiaceae</taxon>
        <taxon>Caballeronia</taxon>
    </lineage>
</organism>
<sequence>MDVADLKVFEAVARHGSMNRAATELHTVQSNVTARIRSLEREVGVALFQRHVRGVSLTPAGQRMLPYAARIAKLVSDARLAALDDGPPNGPLVLGTLETTAALRLSPILSNFASLYPQVRLSLTTGTSCSLTSDVAECRLDGAFIAGPLDHPDLHSETIFQEELVLVTPRTMRSLEQLRSVQDLKTIVFRLGCSYRQRLEALLSDMGIMVKTPLEFGSMDAIIACVAAGIGVTLLPRGVVANAAAQDLVGIHAVAPERAHVETLFIRRNDAYVSSAMRVFIEVARSEFGPLMVAA</sequence>
<dbReference type="RefSeq" id="WP_087643799.1">
    <property type="nucleotide sequence ID" value="NZ_FCON02000012.1"/>
</dbReference>
<keyword evidence="4" id="KW-0804">Transcription</keyword>
<dbReference type="InterPro" id="IPR000847">
    <property type="entry name" value="LysR_HTH_N"/>
</dbReference>
<keyword evidence="7" id="KW-1185">Reference proteome</keyword>
<dbReference type="PRINTS" id="PR00039">
    <property type="entry name" value="HTHLYSR"/>
</dbReference>
<reference evidence="6" key="1">
    <citation type="submission" date="2016-01" db="EMBL/GenBank/DDBJ databases">
        <authorList>
            <person name="Peeters C."/>
        </authorList>
    </citation>
    <scope>NUCLEOTIDE SEQUENCE [LARGE SCALE GENOMIC DNA]</scope>
    <source>
        <strain evidence="6">LMG 22940</strain>
    </source>
</reference>
<comment type="caution">
    <text evidence="6">The sequence shown here is derived from an EMBL/GenBank/DDBJ whole genome shotgun (WGS) entry which is preliminary data.</text>
</comment>
<proteinExistence type="inferred from homology"/>
<dbReference type="InterPro" id="IPR036388">
    <property type="entry name" value="WH-like_DNA-bd_sf"/>
</dbReference>
<dbReference type="CDD" id="cd08442">
    <property type="entry name" value="PBP2_YofA_SoxR_like"/>
    <property type="match status" value="1"/>
</dbReference>
<gene>
    <name evidence="6" type="ORF">AWB68_01584</name>
</gene>
<keyword evidence="3" id="KW-0238">DNA-binding</keyword>
<dbReference type="Gene3D" id="3.40.190.290">
    <property type="match status" value="1"/>
</dbReference>
<keyword evidence="2" id="KW-0805">Transcription regulation</keyword>
<feature type="domain" description="HTH lysR-type" evidence="5">
    <location>
        <begin position="1"/>
        <end position="58"/>
    </location>
</feature>
<accession>A0A158GW35</accession>
<name>A0A158GW35_9BURK</name>
<comment type="similarity">
    <text evidence="1">Belongs to the LysR transcriptional regulatory family.</text>
</comment>
<evidence type="ECO:0000259" key="5">
    <source>
        <dbReference type="PROSITE" id="PS50931"/>
    </source>
</evidence>
<dbReference type="Pfam" id="PF00126">
    <property type="entry name" value="HTH_1"/>
    <property type="match status" value="1"/>
</dbReference>
<evidence type="ECO:0000256" key="4">
    <source>
        <dbReference type="ARBA" id="ARBA00023163"/>
    </source>
</evidence>
<dbReference type="InterPro" id="IPR036390">
    <property type="entry name" value="WH_DNA-bd_sf"/>
</dbReference>